<dbReference type="EMBL" id="ML212662">
    <property type="protein sequence ID" value="TFK78268.1"/>
    <property type="molecule type" value="Genomic_DNA"/>
</dbReference>
<keyword evidence="2" id="KW-1185">Reference proteome</keyword>
<proteinExistence type="predicted"/>
<accession>A0A5C3NPL1</accession>
<evidence type="ECO:0000313" key="1">
    <source>
        <dbReference type="EMBL" id="TFK78268.1"/>
    </source>
</evidence>
<name>A0A5C3NPL1_9APHY</name>
<organism evidence="1 2">
    <name type="scientific">Polyporus arcularius HHB13444</name>
    <dbReference type="NCBI Taxonomy" id="1314778"/>
    <lineage>
        <taxon>Eukaryota</taxon>
        <taxon>Fungi</taxon>
        <taxon>Dikarya</taxon>
        <taxon>Basidiomycota</taxon>
        <taxon>Agaricomycotina</taxon>
        <taxon>Agaricomycetes</taxon>
        <taxon>Polyporales</taxon>
        <taxon>Polyporaceae</taxon>
        <taxon>Polyporus</taxon>
    </lineage>
</organism>
<evidence type="ECO:0000313" key="2">
    <source>
        <dbReference type="Proteomes" id="UP000308197"/>
    </source>
</evidence>
<protein>
    <submittedName>
        <fullName evidence="1">Uncharacterized protein</fullName>
    </submittedName>
</protein>
<dbReference type="AlphaFoldDB" id="A0A5C3NPL1"/>
<gene>
    <name evidence="1" type="ORF">K466DRAFT_93675</name>
</gene>
<dbReference type="Proteomes" id="UP000308197">
    <property type="component" value="Unassembled WGS sequence"/>
</dbReference>
<dbReference type="InParanoid" id="A0A5C3NPL1"/>
<reference evidence="1 2" key="1">
    <citation type="journal article" date="2019" name="Nat. Ecol. Evol.">
        <title>Megaphylogeny resolves global patterns of mushroom evolution.</title>
        <authorList>
            <person name="Varga T."/>
            <person name="Krizsan K."/>
            <person name="Foldi C."/>
            <person name="Dima B."/>
            <person name="Sanchez-Garcia M."/>
            <person name="Sanchez-Ramirez S."/>
            <person name="Szollosi G.J."/>
            <person name="Szarkandi J.G."/>
            <person name="Papp V."/>
            <person name="Albert L."/>
            <person name="Andreopoulos W."/>
            <person name="Angelini C."/>
            <person name="Antonin V."/>
            <person name="Barry K.W."/>
            <person name="Bougher N.L."/>
            <person name="Buchanan P."/>
            <person name="Buyck B."/>
            <person name="Bense V."/>
            <person name="Catcheside P."/>
            <person name="Chovatia M."/>
            <person name="Cooper J."/>
            <person name="Damon W."/>
            <person name="Desjardin D."/>
            <person name="Finy P."/>
            <person name="Geml J."/>
            <person name="Haridas S."/>
            <person name="Hughes K."/>
            <person name="Justo A."/>
            <person name="Karasinski D."/>
            <person name="Kautmanova I."/>
            <person name="Kiss B."/>
            <person name="Kocsube S."/>
            <person name="Kotiranta H."/>
            <person name="LaButti K.M."/>
            <person name="Lechner B.E."/>
            <person name="Liimatainen K."/>
            <person name="Lipzen A."/>
            <person name="Lukacs Z."/>
            <person name="Mihaltcheva S."/>
            <person name="Morgado L.N."/>
            <person name="Niskanen T."/>
            <person name="Noordeloos M.E."/>
            <person name="Ohm R.A."/>
            <person name="Ortiz-Santana B."/>
            <person name="Ovrebo C."/>
            <person name="Racz N."/>
            <person name="Riley R."/>
            <person name="Savchenko A."/>
            <person name="Shiryaev A."/>
            <person name="Soop K."/>
            <person name="Spirin V."/>
            <person name="Szebenyi C."/>
            <person name="Tomsovsky M."/>
            <person name="Tulloss R.E."/>
            <person name="Uehling J."/>
            <person name="Grigoriev I.V."/>
            <person name="Vagvolgyi C."/>
            <person name="Papp T."/>
            <person name="Martin F.M."/>
            <person name="Miettinen O."/>
            <person name="Hibbett D.S."/>
            <person name="Nagy L.G."/>
        </authorList>
    </citation>
    <scope>NUCLEOTIDE SEQUENCE [LARGE SCALE GENOMIC DNA]</scope>
    <source>
        <strain evidence="1 2">HHB13444</strain>
    </source>
</reference>
<sequence>MADMIAFKVRTQLALHPCSPAVRKYLDGSRSKLAELDSVISRSAPEVVVCSLRDAVQPADFDVPYKLGRGAIPQSPGTLRRTAPRPQRIRRQQLTTLLRLGYDSRCLPHREWSRVVVPGSARAASRVADTRLRSRAEACHHSLGQKYRRGLDIRAGHTELGRLCRRRSLSVRESNPLEGPFTLRCLGDSHILVHALGGVRDRMGVAVCDITLASMTRRLRFRREEEHPVEEIVARPVSDGPRNSPVPT</sequence>